<evidence type="ECO:0000313" key="4">
    <source>
        <dbReference type="EMBL" id="PAY22013.1"/>
    </source>
</evidence>
<dbReference type="Proteomes" id="UP000218810">
    <property type="component" value="Unassembled WGS sequence"/>
</dbReference>
<dbReference type="InterPro" id="IPR058488">
    <property type="entry name" value="DUF8175"/>
</dbReference>
<sequence length="208" mass="21610">MAVRRVLITAAIALLLPISACSTDEQTEAPAVDVAAAPADLTWRNVAGLKVPTSRADGPARTSPPQGYSHTPQGAALAAANGQAALATAPDATWPEVVRTVTAPGPGRDQWAQARVLMSVSGAVDPAVATTFSGFKVSDYSPERAIVLLATSTPPSADEPEPLLAAYPVQLAWTGADWKVVLPTQADNIDAAEIQTLDGFTTWDEDNQ</sequence>
<feature type="domain" description="DUF8175" evidence="3">
    <location>
        <begin position="29"/>
        <end position="202"/>
    </location>
</feature>
<evidence type="ECO:0000256" key="1">
    <source>
        <dbReference type="SAM" id="MobiDB-lite"/>
    </source>
</evidence>
<dbReference type="AlphaFoldDB" id="A0A2A2WLT7"/>
<keyword evidence="5" id="KW-1185">Reference proteome</keyword>
<gene>
    <name evidence="4" type="ORF">CEY15_15840</name>
</gene>
<protein>
    <recommendedName>
        <fullName evidence="3">DUF8175 domain-containing protein</fullName>
    </recommendedName>
</protein>
<accession>A0A2A2WLT7</accession>
<dbReference type="Pfam" id="PF26526">
    <property type="entry name" value="DUF8175"/>
    <property type="match status" value="1"/>
</dbReference>
<keyword evidence="2" id="KW-0732">Signal</keyword>
<feature type="region of interest" description="Disordered" evidence="1">
    <location>
        <begin position="50"/>
        <end position="73"/>
    </location>
</feature>
<evidence type="ECO:0000313" key="5">
    <source>
        <dbReference type="Proteomes" id="UP000218810"/>
    </source>
</evidence>
<reference evidence="5" key="1">
    <citation type="submission" date="2017-09" db="EMBL/GenBank/DDBJ databases">
        <authorList>
            <person name="Zhang Y."/>
            <person name="Huang X."/>
            <person name="Liu J."/>
            <person name="Lu L."/>
            <person name="Peng K."/>
        </authorList>
    </citation>
    <scope>NUCLEOTIDE SEQUENCE [LARGE SCALE GENOMIC DNA]</scope>
    <source>
        <strain evidence="5">S-XJ-1</strain>
    </source>
</reference>
<dbReference type="EMBL" id="NTGA01000033">
    <property type="protein sequence ID" value="PAY22013.1"/>
    <property type="molecule type" value="Genomic_DNA"/>
</dbReference>
<evidence type="ECO:0000256" key="2">
    <source>
        <dbReference type="SAM" id="SignalP"/>
    </source>
</evidence>
<organism evidence="4 5">
    <name type="scientific">Dietzia natronolimnaea</name>
    <dbReference type="NCBI Taxonomy" id="161920"/>
    <lineage>
        <taxon>Bacteria</taxon>
        <taxon>Bacillati</taxon>
        <taxon>Actinomycetota</taxon>
        <taxon>Actinomycetes</taxon>
        <taxon>Mycobacteriales</taxon>
        <taxon>Dietziaceae</taxon>
        <taxon>Dietzia</taxon>
    </lineage>
</organism>
<feature type="signal peptide" evidence="2">
    <location>
        <begin position="1"/>
        <end position="22"/>
    </location>
</feature>
<feature type="chain" id="PRO_5013353774" description="DUF8175 domain-containing protein" evidence="2">
    <location>
        <begin position="23"/>
        <end position="208"/>
    </location>
</feature>
<dbReference type="OrthoDB" id="4426844at2"/>
<name>A0A2A2WLT7_9ACTN</name>
<evidence type="ECO:0000259" key="3">
    <source>
        <dbReference type="Pfam" id="PF26526"/>
    </source>
</evidence>
<proteinExistence type="predicted"/>
<comment type="caution">
    <text evidence="4">The sequence shown here is derived from an EMBL/GenBank/DDBJ whole genome shotgun (WGS) entry which is preliminary data.</text>
</comment>